<feature type="non-terminal residue" evidence="2">
    <location>
        <position position="166"/>
    </location>
</feature>
<evidence type="ECO:0000256" key="1">
    <source>
        <dbReference type="SAM" id="MobiDB-lite"/>
    </source>
</evidence>
<accession>A0A6A0AGN0</accession>
<sequence length="166" mass="18283">LAVLDEPLPVGQAVSLKPGPCQGVLTQREQQLTERQQQLQVDMHLREQHVAEQQHQLLQQHAGMHLREKQVAEQQHQLQLQQQLNRPQQQLEAQSGAELQRQVQQQLAALQHLLQQQQADQQAVTPPSAPTPGHNTHAFSAGKGIAHPWAAILSCGGCPPTPIAGN</sequence>
<organism evidence="2 3">
    <name type="scientific">Haematococcus lacustris</name>
    <name type="common">Green alga</name>
    <name type="synonym">Haematococcus pluvialis</name>
    <dbReference type="NCBI Taxonomy" id="44745"/>
    <lineage>
        <taxon>Eukaryota</taxon>
        <taxon>Viridiplantae</taxon>
        <taxon>Chlorophyta</taxon>
        <taxon>core chlorophytes</taxon>
        <taxon>Chlorophyceae</taxon>
        <taxon>CS clade</taxon>
        <taxon>Chlamydomonadales</taxon>
        <taxon>Haematococcaceae</taxon>
        <taxon>Haematococcus</taxon>
    </lineage>
</organism>
<feature type="non-terminal residue" evidence="2">
    <location>
        <position position="1"/>
    </location>
</feature>
<protein>
    <submittedName>
        <fullName evidence="2">Uncharacterized protein</fullName>
    </submittedName>
</protein>
<keyword evidence="3" id="KW-1185">Reference proteome</keyword>
<name>A0A6A0AGN0_HAELA</name>
<reference evidence="2 3" key="1">
    <citation type="submission" date="2020-02" db="EMBL/GenBank/DDBJ databases">
        <title>Draft genome sequence of Haematococcus lacustris strain NIES-144.</title>
        <authorList>
            <person name="Morimoto D."/>
            <person name="Nakagawa S."/>
            <person name="Yoshida T."/>
            <person name="Sawayama S."/>
        </authorList>
    </citation>
    <scope>NUCLEOTIDE SEQUENCE [LARGE SCALE GENOMIC DNA]</scope>
    <source>
        <strain evidence="2 3">NIES-144</strain>
    </source>
</reference>
<dbReference type="AlphaFoldDB" id="A0A6A0AGN0"/>
<proteinExistence type="predicted"/>
<comment type="caution">
    <text evidence="2">The sequence shown here is derived from an EMBL/GenBank/DDBJ whole genome shotgun (WGS) entry which is preliminary data.</text>
</comment>
<dbReference type="Proteomes" id="UP000485058">
    <property type="component" value="Unassembled WGS sequence"/>
</dbReference>
<evidence type="ECO:0000313" key="2">
    <source>
        <dbReference type="EMBL" id="GFH31808.1"/>
    </source>
</evidence>
<dbReference type="EMBL" id="BLLF01005961">
    <property type="protein sequence ID" value="GFH31808.1"/>
    <property type="molecule type" value="Genomic_DNA"/>
</dbReference>
<gene>
    <name evidence="2" type="ORF">HaLaN_30921</name>
</gene>
<feature type="region of interest" description="Disordered" evidence="1">
    <location>
        <begin position="118"/>
        <end position="141"/>
    </location>
</feature>
<evidence type="ECO:0000313" key="3">
    <source>
        <dbReference type="Proteomes" id="UP000485058"/>
    </source>
</evidence>